<feature type="short sequence motif" description="GXGXXG" evidence="4">
    <location>
        <begin position="10"/>
        <end position="15"/>
    </location>
</feature>
<evidence type="ECO:0000256" key="3">
    <source>
        <dbReference type="ARBA" id="ARBA00023098"/>
    </source>
</evidence>
<dbReference type="Pfam" id="PF01734">
    <property type="entry name" value="Patatin"/>
    <property type="match status" value="1"/>
</dbReference>
<dbReference type="AlphaFoldDB" id="A0A9D0ZIG3"/>
<accession>A0A9D0ZIG3</accession>
<protein>
    <submittedName>
        <fullName evidence="6">Patatin family protein</fullName>
    </submittedName>
</protein>
<dbReference type="PANTHER" id="PTHR14226:SF25">
    <property type="entry name" value="PHOSPHOESTERASE"/>
    <property type="match status" value="1"/>
</dbReference>
<evidence type="ECO:0000313" key="7">
    <source>
        <dbReference type="Proteomes" id="UP000886787"/>
    </source>
</evidence>
<dbReference type="EMBL" id="DVFW01000028">
    <property type="protein sequence ID" value="HIQ80816.1"/>
    <property type="molecule type" value="Genomic_DNA"/>
</dbReference>
<dbReference type="PROSITE" id="PS51635">
    <property type="entry name" value="PNPLA"/>
    <property type="match status" value="1"/>
</dbReference>
<dbReference type="InterPro" id="IPR050301">
    <property type="entry name" value="NTE"/>
</dbReference>
<dbReference type="CDD" id="cd07208">
    <property type="entry name" value="Pat_hypo_Ecoli_yjju_like"/>
    <property type="match status" value="1"/>
</dbReference>
<dbReference type="Proteomes" id="UP000886787">
    <property type="component" value="Unassembled WGS sequence"/>
</dbReference>
<keyword evidence="3 4" id="KW-0443">Lipid metabolism</keyword>
<gene>
    <name evidence="6" type="ORF">IAD32_05975</name>
</gene>
<dbReference type="GO" id="GO:0016787">
    <property type="term" value="F:hydrolase activity"/>
    <property type="evidence" value="ECO:0007669"/>
    <property type="project" value="UniProtKB-UniRule"/>
</dbReference>
<dbReference type="Gene3D" id="3.40.1090.10">
    <property type="entry name" value="Cytosolic phospholipase A2 catalytic domain"/>
    <property type="match status" value="2"/>
</dbReference>
<comment type="caution">
    <text evidence="4">Lacks conserved residue(s) required for the propagation of feature annotation.</text>
</comment>
<dbReference type="GO" id="GO:0016042">
    <property type="term" value="P:lipid catabolic process"/>
    <property type="evidence" value="ECO:0007669"/>
    <property type="project" value="UniProtKB-UniRule"/>
</dbReference>
<dbReference type="Pfam" id="PF19890">
    <property type="entry name" value="DUF6363"/>
    <property type="match status" value="1"/>
</dbReference>
<organism evidence="6 7">
    <name type="scientific">Candidatus Scatavimonas merdigallinarum</name>
    <dbReference type="NCBI Taxonomy" id="2840914"/>
    <lineage>
        <taxon>Bacteria</taxon>
        <taxon>Bacillati</taxon>
        <taxon>Bacillota</taxon>
        <taxon>Clostridia</taxon>
        <taxon>Eubacteriales</taxon>
        <taxon>Oscillospiraceae</taxon>
        <taxon>Oscillospiraceae incertae sedis</taxon>
        <taxon>Candidatus Scatavimonas</taxon>
    </lineage>
</organism>
<keyword evidence="1 4" id="KW-0378">Hydrolase</keyword>
<dbReference type="PANTHER" id="PTHR14226">
    <property type="entry name" value="NEUROPATHY TARGET ESTERASE/SWISS CHEESE D.MELANOGASTER"/>
    <property type="match status" value="1"/>
</dbReference>
<name>A0A9D0ZIG3_9FIRM</name>
<evidence type="ECO:0000256" key="2">
    <source>
        <dbReference type="ARBA" id="ARBA00022963"/>
    </source>
</evidence>
<keyword evidence="2 4" id="KW-0442">Lipid degradation</keyword>
<reference evidence="6" key="2">
    <citation type="journal article" date="2021" name="PeerJ">
        <title>Extensive microbial diversity within the chicken gut microbiome revealed by metagenomics and culture.</title>
        <authorList>
            <person name="Gilroy R."/>
            <person name="Ravi A."/>
            <person name="Getino M."/>
            <person name="Pursley I."/>
            <person name="Horton D.L."/>
            <person name="Alikhan N.F."/>
            <person name="Baker D."/>
            <person name="Gharbi K."/>
            <person name="Hall N."/>
            <person name="Watson M."/>
            <person name="Adriaenssens E.M."/>
            <person name="Foster-Nyarko E."/>
            <person name="Jarju S."/>
            <person name="Secka A."/>
            <person name="Antonio M."/>
            <person name="Oren A."/>
            <person name="Chaudhuri R.R."/>
            <person name="La Ragione R."/>
            <person name="Hildebrand F."/>
            <person name="Pallen M.J."/>
        </authorList>
    </citation>
    <scope>NUCLEOTIDE SEQUENCE</scope>
    <source>
        <strain evidence="6">ChiSjej1B19-3389</strain>
    </source>
</reference>
<dbReference type="InterPro" id="IPR045943">
    <property type="entry name" value="DUF6363"/>
</dbReference>
<evidence type="ECO:0000259" key="5">
    <source>
        <dbReference type="PROSITE" id="PS51635"/>
    </source>
</evidence>
<dbReference type="InterPro" id="IPR016035">
    <property type="entry name" value="Acyl_Trfase/lysoPLipase"/>
</dbReference>
<evidence type="ECO:0000313" key="6">
    <source>
        <dbReference type="EMBL" id="HIQ80816.1"/>
    </source>
</evidence>
<feature type="active site" description="Proton acceptor" evidence="4">
    <location>
        <position position="159"/>
    </location>
</feature>
<feature type="short sequence motif" description="DGA/G" evidence="4">
    <location>
        <begin position="159"/>
        <end position="161"/>
    </location>
</feature>
<reference evidence="6" key="1">
    <citation type="submission" date="2020-10" db="EMBL/GenBank/DDBJ databases">
        <authorList>
            <person name="Gilroy R."/>
        </authorList>
    </citation>
    <scope>NUCLEOTIDE SEQUENCE</scope>
    <source>
        <strain evidence="6">ChiSjej1B19-3389</strain>
    </source>
</reference>
<evidence type="ECO:0000256" key="4">
    <source>
        <dbReference type="PROSITE-ProRule" id="PRU01161"/>
    </source>
</evidence>
<sequence>MYDAGLILEGGGMRGVYTTGVLDFFMEKDLWFKECYAVSAGAGHACSYLARQKGRALSVNIDYLNDKRYAGIYSFLKTGDLFGMDFIYNEIPQKLYPIDYQAFRRNPSVLYAVVTNCKTGQAEYIPIKDLAKDMIYVRASGSLPMLSHIVKVDGKEYLDGGVADSIPIKRSVENGNCKNVLVLTQCKTYRKEKSRHLRLIRHKYRVYPKLVAQIESRHVRYNETLAYIEQLEESGQAVVIRPQKPVEVARTEKNRQKLLQLYHDGYCDAQQQYKKLMDFLCRR</sequence>
<comment type="caution">
    <text evidence="6">The sequence shown here is derived from an EMBL/GenBank/DDBJ whole genome shotgun (WGS) entry which is preliminary data.</text>
</comment>
<dbReference type="InterPro" id="IPR037483">
    <property type="entry name" value="YjjU-like"/>
</dbReference>
<feature type="domain" description="PNPLA" evidence="5">
    <location>
        <begin position="6"/>
        <end position="172"/>
    </location>
</feature>
<feature type="active site" description="Nucleophile" evidence="4">
    <location>
        <position position="39"/>
    </location>
</feature>
<dbReference type="SUPFAM" id="SSF52151">
    <property type="entry name" value="FabD/lysophospholipase-like"/>
    <property type="match status" value="1"/>
</dbReference>
<dbReference type="InterPro" id="IPR002641">
    <property type="entry name" value="PNPLA_dom"/>
</dbReference>
<proteinExistence type="predicted"/>
<evidence type="ECO:0000256" key="1">
    <source>
        <dbReference type="ARBA" id="ARBA00022801"/>
    </source>
</evidence>